<reference evidence="1" key="1">
    <citation type="journal article" date="2021" name="New Phytol.">
        <title>Evolutionary innovations through gain and loss of genes in the ectomycorrhizal Boletales.</title>
        <authorList>
            <person name="Wu G."/>
            <person name="Miyauchi S."/>
            <person name="Morin E."/>
            <person name="Kuo A."/>
            <person name="Drula E."/>
            <person name="Varga T."/>
            <person name="Kohler A."/>
            <person name="Feng B."/>
            <person name="Cao Y."/>
            <person name="Lipzen A."/>
            <person name="Daum C."/>
            <person name="Hundley H."/>
            <person name="Pangilinan J."/>
            <person name="Johnson J."/>
            <person name="Barry K."/>
            <person name="LaButti K."/>
            <person name="Ng V."/>
            <person name="Ahrendt S."/>
            <person name="Min B."/>
            <person name="Choi I.G."/>
            <person name="Park H."/>
            <person name="Plett J.M."/>
            <person name="Magnuson J."/>
            <person name="Spatafora J.W."/>
            <person name="Nagy L.G."/>
            <person name="Henrissat B."/>
            <person name="Grigoriev I.V."/>
            <person name="Yang Z.L."/>
            <person name="Xu J."/>
            <person name="Martin F.M."/>
        </authorList>
    </citation>
    <scope>NUCLEOTIDE SEQUENCE</scope>
    <source>
        <strain evidence="1">ATCC 28755</strain>
    </source>
</reference>
<evidence type="ECO:0000313" key="2">
    <source>
        <dbReference type="Proteomes" id="UP000790377"/>
    </source>
</evidence>
<name>A0ACB8AM38_9AGAM</name>
<protein>
    <submittedName>
        <fullName evidence="1">Uncharacterized protein</fullName>
    </submittedName>
</protein>
<proteinExistence type="predicted"/>
<comment type="caution">
    <text evidence="1">The sequence shown here is derived from an EMBL/GenBank/DDBJ whole genome shotgun (WGS) entry which is preliminary data.</text>
</comment>
<accession>A0ACB8AM38</accession>
<gene>
    <name evidence="1" type="ORF">BJ138DRAFT_1143637</name>
</gene>
<sequence length="297" mass="32553">MSGSSAGRAKSLPPSRALRTRPNVSNKKVCRCLLAPSPGPCLKVEDQDGHTIVPNPKYSSRRITLVESPGFHQVNAEKDFASSVLLNLSVWLRRSWVYSLGWFMGDPEIIGNSKGTKLVQIYRHHLPARCIPNTHCWDATKCHYRNDASFIRMKVDTAVGEDVEDVADDLVACTKQVTKYQVNCFSKSGCRVFLVDVPGFNDSSADSNAETLNLIKFLLIILKSLTSTLSENCSCTAPGRRKDAGGSANYIIMQSYVIGTAIAADDASIASGTLLDYSPESGPCNSFWTWVCFKACR</sequence>
<evidence type="ECO:0000313" key="1">
    <source>
        <dbReference type="EMBL" id="KAH7914535.1"/>
    </source>
</evidence>
<dbReference type="EMBL" id="MU267612">
    <property type="protein sequence ID" value="KAH7914535.1"/>
    <property type="molecule type" value="Genomic_DNA"/>
</dbReference>
<dbReference type="Proteomes" id="UP000790377">
    <property type="component" value="Unassembled WGS sequence"/>
</dbReference>
<keyword evidence="2" id="KW-1185">Reference proteome</keyword>
<organism evidence="1 2">
    <name type="scientific">Hygrophoropsis aurantiaca</name>
    <dbReference type="NCBI Taxonomy" id="72124"/>
    <lineage>
        <taxon>Eukaryota</taxon>
        <taxon>Fungi</taxon>
        <taxon>Dikarya</taxon>
        <taxon>Basidiomycota</taxon>
        <taxon>Agaricomycotina</taxon>
        <taxon>Agaricomycetes</taxon>
        <taxon>Agaricomycetidae</taxon>
        <taxon>Boletales</taxon>
        <taxon>Coniophorineae</taxon>
        <taxon>Hygrophoropsidaceae</taxon>
        <taxon>Hygrophoropsis</taxon>
    </lineage>
</organism>